<dbReference type="InterPro" id="IPR052163">
    <property type="entry name" value="DGC-Regulatory_Protein"/>
</dbReference>
<dbReference type="PROSITE" id="PS50887">
    <property type="entry name" value="GGDEF"/>
    <property type="match status" value="1"/>
</dbReference>
<dbReference type="InterPro" id="IPR000160">
    <property type="entry name" value="GGDEF_dom"/>
</dbReference>
<protein>
    <submittedName>
        <fullName evidence="4">Diguanylate cyclase with PAS/PAC sensor</fullName>
    </submittedName>
</protein>
<proteinExistence type="predicted"/>
<dbReference type="PROSITE" id="PS50112">
    <property type="entry name" value="PAS"/>
    <property type="match status" value="1"/>
</dbReference>
<gene>
    <name evidence="4" type="ORF">Apau_0456</name>
</gene>
<organism evidence="4 5">
    <name type="scientific">Aminomonas paucivorans DSM 12260</name>
    <dbReference type="NCBI Taxonomy" id="584708"/>
    <lineage>
        <taxon>Bacteria</taxon>
        <taxon>Thermotogati</taxon>
        <taxon>Synergistota</taxon>
        <taxon>Synergistia</taxon>
        <taxon>Synergistales</taxon>
        <taxon>Synergistaceae</taxon>
        <taxon>Aminomonas</taxon>
    </lineage>
</organism>
<dbReference type="CDD" id="cd01949">
    <property type="entry name" value="GGDEF"/>
    <property type="match status" value="1"/>
</dbReference>
<dbReference type="AlphaFoldDB" id="E3CZV8"/>
<reference evidence="4 5" key="1">
    <citation type="journal article" date="2010" name="Stand. Genomic Sci.">
        <title>Non-contiguous finished genome sequence of Aminomonas paucivorans type strain (GLU-3).</title>
        <authorList>
            <person name="Pitluck S."/>
            <person name="Yasawong M."/>
            <person name="Held B."/>
            <person name="Lapidus A."/>
            <person name="Nolan M."/>
            <person name="Copeland A."/>
            <person name="Lucas S."/>
            <person name="Del Rio T.G."/>
            <person name="Tice H."/>
            <person name="Cheng J.F."/>
            <person name="Chertkov O."/>
            <person name="Goodwin L."/>
            <person name="Tapia R."/>
            <person name="Han C."/>
            <person name="Liolios K."/>
            <person name="Ivanova N."/>
            <person name="Mavromatis K."/>
            <person name="Ovchinnikova G."/>
            <person name="Pati A."/>
            <person name="Chen A."/>
            <person name="Palaniappan K."/>
            <person name="Land M."/>
            <person name="Hauser L."/>
            <person name="Chang Y.J."/>
            <person name="Jeffries C.D."/>
            <person name="Pukall R."/>
            <person name="Spring S."/>
            <person name="Rohde M."/>
            <person name="Sikorski J."/>
            <person name="Goker M."/>
            <person name="Woyke T."/>
            <person name="Bristow J."/>
            <person name="Eisen J.A."/>
            <person name="Markowitz V."/>
            <person name="Hugenholtz P."/>
            <person name="Kyrpides N.C."/>
            <person name="Klenk H.P."/>
        </authorList>
    </citation>
    <scope>NUCLEOTIDE SEQUENCE [LARGE SCALE GENOMIC DNA]</scope>
    <source>
        <strain evidence="4 5">DSM 12260</strain>
    </source>
</reference>
<dbReference type="InterPro" id="IPR043128">
    <property type="entry name" value="Rev_trsase/Diguanyl_cyclase"/>
</dbReference>
<name>E3CZV8_9BACT</name>
<feature type="domain" description="PAC" evidence="2">
    <location>
        <begin position="82"/>
        <end position="134"/>
    </location>
</feature>
<dbReference type="Pfam" id="PF00990">
    <property type="entry name" value="GGDEF"/>
    <property type="match status" value="1"/>
</dbReference>
<evidence type="ECO:0000259" key="3">
    <source>
        <dbReference type="PROSITE" id="PS50887"/>
    </source>
</evidence>
<dbReference type="GO" id="GO:0006355">
    <property type="term" value="P:regulation of DNA-templated transcription"/>
    <property type="evidence" value="ECO:0007669"/>
    <property type="project" value="InterPro"/>
</dbReference>
<dbReference type="SMART" id="SM00267">
    <property type="entry name" value="GGDEF"/>
    <property type="match status" value="1"/>
</dbReference>
<dbReference type="PANTHER" id="PTHR46663:SF4">
    <property type="entry name" value="DIGUANYLATE CYCLASE DGCT-RELATED"/>
    <property type="match status" value="1"/>
</dbReference>
<dbReference type="InterPro" id="IPR000700">
    <property type="entry name" value="PAS-assoc_C"/>
</dbReference>
<dbReference type="NCBIfam" id="TIGR00254">
    <property type="entry name" value="GGDEF"/>
    <property type="match status" value="1"/>
</dbReference>
<dbReference type="SUPFAM" id="SSF55785">
    <property type="entry name" value="PYP-like sensor domain (PAS domain)"/>
    <property type="match status" value="1"/>
</dbReference>
<accession>E3CZV8</accession>
<dbReference type="FunFam" id="3.30.70.270:FF:000001">
    <property type="entry name" value="Diguanylate cyclase domain protein"/>
    <property type="match status" value="1"/>
</dbReference>
<evidence type="ECO:0000313" key="5">
    <source>
        <dbReference type="Proteomes" id="UP000005096"/>
    </source>
</evidence>
<dbReference type="STRING" id="584708.Apau_0456"/>
<sequence>MTRDHDYKDILDHLLNAVYTTDGTRTITYWNHAAEQLTGFRAEEVLGHPCSEDILMHVDGEGNSLCRNLCPLAASIADGKVRETLVYLHHKDGHRVPVQVRTAPLRNGAGEVVGGVEIFEDATNHITREDRLSILERMAYLDPLTQTGNRRYLEDTLKDWTEEFQGNGWPFGVLFFDIDHFKNVNDRYGHATGDQVLAMVARTIQGNLRNWDVVGRWGGEEFLVLCKNVDAPTLKEVAERLRLLVEASTCRGEDGSDVQVTVSCGVTLAEFQDSPELLVSRADRLLYRSKQEGRNRVSFG</sequence>
<dbReference type="Proteomes" id="UP000005096">
    <property type="component" value="Chromosome"/>
</dbReference>
<dbReference type="RefSeq" id="WP_006300043.1">
    <property type="nucleotide sequence ID" value="NZ_CM001022.1"/>
</dbReference>
<dbReference type="CDD" id="cd00130">
    <property type="entry name" value="PAS"/>
    <property type="match status" value="1"/>
</dbReference>
<dbReference type="SUPFAM" id="SSF55073">
    <property type="entry name" value="Nucleotide cyclase"/>
    <property type="match status" value="1"/>
</dbReference>
<evidence type="ECO:0000259" key="2">
    <source>
        <dbReference type="PROSITE" id="PS50113"/>
    </source>
</evidence>
<dbReference type="Gene3D" id="3.30.450.20">
    <property type="entry name" value="PAS domain"/>
    <property type="match status" value="1"/>
</dbReference>
<keyword evidence="5" id="KW-1185">Reference proteome</keyword>
<dbReference type="Gene3D" id="3.30.70.270">
    <property type="match status" value="1"/>
</dbReference>
<dbReference type="InterPro" id="IPR035965">
    <property type="entry name" value="PAS-like_dom_sf"/>
</dbReference>
<dbReference type="PROSITE" id="PS50113">
    <property type="entry name" value="PAC"/>
    <property type="match status" value="1"/>
</dbReference>
<dbReference type="Pfam" id="PF13426">
    <property type="entry name" value="PAS_9"/>
    <property type="match status" value="1"/>
</dbReference>
<evidence type="ECO:0000313" key="4">
    <source>
        <dbReference type="EMBL" id="EFQ22890.1"/>
    </source>
</evidence>
<feature type="domain" description="PAS" evidence="1">
    <location>
        <begin position="3"/>
        <end position="47"/>
    </location>
</feature>
<feature type="domain" description="GGDEF" evidence="3">
    <location>
        <begin position="169"/>
        <end position="300"/>
    </location>
</feature>
<dbReference type="SMART" id="SM00091">
    <property type="entry name" value="PAS"/>
    <property type="match status" value="1"/>
</dbReference>
<dbReference type="NCBIfam" id="TIGR00229">
    <property type="entry name" value="sensory_box"/>
    <property type="match status" value="1"/>
</dbReference>
<dbReference type="OrthoDB" id="2537at2"/>
<dbReference type="InterPro" id="IPR000014">
    <property type="entry name" value="PAS"/>
</dbReference>
<dbReference type="HOGENOM" id="CLU_000445_11_4_0"/>
<dbReference type="InterPro" id="IPR029787">
    <property type="entry name" value="Nucleotide_cyclase"/>
</dbReference>
<dbReference type="PaxDb" id="584708-Apau_0456"/>
<dbReference type="eggNOG" id="COG3706">
    <property type="taxonomic scope" value="Bacteria"/>
</dbReference>
<evidence type="ECO:0000259" key="1">
    <source>
        <dbReference type="PROSITE" id="PS50112"/>
    </source>
</evidence>
<dbReference type="PANTHER" id="PTHR46663">
    <property type="entry name" value="DIGUANYLATE CYCLASE DGCT-RELATED"/>
    <property type="match status" value="1"/>
</dbReference>
<dbReference type="EMBL" id="CM001022">
    <property type="protein sequence ID" value="EFQ22890.1"/>
    <property type="molecule type" value="Genomic_DNA"/>
</dbReference>